<dbReference type="KEGG" id="abp:AGABI1DRAFT130725"/>
<name>K5VRA6_AGABU</name>
<dbReference type="GeneID" id="18827279"/>
<dbReference type="HOGENOM" id="CLU_474826_0_0_1"/>
<evidence type="ECO:0000313" key="2">
    <source>
        <dbReference type="Proteomes" id="UP000008493"/>
    </source>
</evidence>
<dbReference type="InterPro" id="IPR011009">
    <property type="entry name" value="Kinase-like_dom_sf"/>
</dbReference>
<dbReference type="eggNOG" id="ENOG502SCK8">
    <property type="taxonomic scope" value="Eukaryota"/>
</dbReference>
<protein>
    <recommendedName>
        <fullName evidence="3">Protein kinase domain-containing protein</fullName>
    </recommendedName>
</protein>
<dbReference type="RefSeq" id="XP_007332302.1">
    <property type="nucleotide sequence ID" value="XM_007332240.1"/>
</dbReference>
<dbReference type="OrthoDB" id="3025100at2759"/>
<dbReference type="SUPFAM" id="SSF56112">
    <property type="entry name" value="Protein kinase-like (PK-like)"/>
    <property type="match status" value="1"/>
</dbReference>
<evidence type="ECO:0008006" key="3">
    <source>
        <dbReference type="Google" id="ProtNLM"/>
    </source>
</evidence>
<dbReference type="STRING" id="597362.K5VRA6"/>
<dbReference type="OMA" id="DFCECGV"/>
<evidence type="ECO:0000313" key="1">
    <source>
        <dbReference type="EMBL" id="EKM76999.1"/>
    </source>
</evidence>
<reference evidence="2" key="1">
    <citation type="journal article" date="2012" name="Proc. Natl. Acad. Sci. U.S.A.">
        <title>Genome sequence of the button mushroom Agaricus bisporus reveals mechanisms governing adaptation to a humic-rich ecological niche.</title>
        <authorList>
            <person name="Morin E."/>
            <person name="Kohler A."/>
            <person name="Baker A.R."/>
            <person name="Foulongne-Oriol M."/>
            <person name="Lombard V."/>
            <person name="Nagy L.G."/>
            <person name="Ohm R.A."/>
            <person name="Patyshakuliyeva A."/>
            <person name="Brun A."/>
            <person name="Aerts A.L."/>
            <person name="Bailey A.M."/>
            <person name="Billette C."/>
            <person name="Coutinho P.M."/>
            <person name="Deakin G."/>
            <person name="Doddapaneni H."/>
            <person name="Floudas D."/>
            <person name="Grimwood J."/>
            <person name="Hilden K."/>
            <person name="Kuees U."/>
            <person name="LaButti K.M."/>
            <person name="Lapidus A."/>
            <person name="Lindquist E.A."/>
            <person name="Lucas S.M."/>
            <person name="Murat C."/>
            <person name="Riley R.W."/>
            <person name="Salamov A.A."/>
            <person name="Schmutz J."/>
            <person name="Subramanian V."/>
            <person name="Woesten H.A.B."/>
            <person name="Xu J."/>
            <person name="Eastwood D.C."/>
            <person name="Foster G.D."/>
            <person name="Sonnenberg A.S."/>
            <person name="Cullen D."/>
            <person name="de Vries R.P."/>
            <person name="Lundell T."/>
            <person name="Hibbett D.S."/>
            <person name="Henrissat B."/>
            <person name="Burton K.S."/>
            <person name="Kerrigan R.W."/>
            <person name="Challen M.P."/>
            <person name="Grigoriev I.V."/>
            <person name="Martin F."/>
        </authorList>
    </citation>
    <scope>NUCLEOTIDE SEQUENCE [LARGE SCALE GENOMIC DNA]</scope>
    <source>
        <strain evidence="2">JB137-S8 / ATCC MYA-4627 / FGSC 10392</strain>
    </source>
</reference>
<dbReference type="InParanoid" id="K5VRA6"/>
<dbReference type="Proteomes" id="UP000008493">
    <property type="component" value="Unassembled WGS sequence"/>
</dbReference>
<accession>K5VRA6</accession>
<keyword evidence="2" id="KW-1185">Reference proteome</keyword>
<dbReference type="AlphaFoldDB" id="K5VRA6"/>
<gene>
    <name evidence="1" type="ORF">AGABI1DRAFT_130725</name>
</gene>
<organism evidence="1 2">
    <name type="scientific">Agaricus bisporus var. burnettii (strain JB137-S8 / ATCC MYA-4627 / FGSC 10392)</name>
    <name type="common">White button mushroom</name>
    <dbReference type="NCBI Taxonomy" id="597362"/>
    <lineage>
        <taxon>Eukaryota</taxon>
        <taxon>Fungi</taxon>
        <taxon>Dikarya</taxon>
        <taxon>Basidiomycota</taxon>
        <taxon>Agaricomycotina</taxon>
        <taxon>Agaricomycetes</taxon>
        <taxon>Agaricomycetidae</taxon>
        <taxon>Agaricales</taxon>
        <taxon>Agaricineae</taxon>
        <taxon>Agaricaceae</taxon>
        <taxon>Agaricus</taxon>
    </lineage>
</organism>
<dbReference type="EMBL" id="JH971398">
    <property type="protein sequence ID" value="EKM76999.1"/>
    <property type="molecule type" value="Genomic_DNA"/>
</dbReference>
<sequence>MTLEKRLLISSSHISHVWTVHVRENPSHNGMATKYPPLLVAKIFDPLFFGGKGADAFDAFLVRDINLYTEVKAYEDLKHFQGTVIPQFYGLFVAALPAQRNRPVYILLLEEVPGKDLYRILPPHVAERVCLKHKEAILEGVLNLLFDFCECGVNPMEDMRPRNIILRPQKHVVSEAQFCTTDSCPATRKIDCDDLHLVMVDFESIEFMDEQDRTWNRAHRQEQVKDLKSRLLEEQWLEVLHSANHQPPTQMSQPMDQEPAERPPKLRKTYYQGLDLQLHASHPPPTPASNTGLMKDSAIRYVKPIELYKQSIAERTVLPSTPPALTITLEKRLSTSTRRVPHVWTAHVRGKPSVNGETTRTTETEYPPLLVAKIFDPVFFDGEDADLFDAFLVRDISVSSEVKSYEKLKHLQGTVLAQFYGLFVATLPTQHNRSVYIILLEKVPGNDLYHILPPDVAEDACPKHRDAILDNALNLLFDFCECGVNLQDMNPRNIILRPQEHEVSEAQFCTTDNCPAAHRIDCNDLHLVMIDFESVEFMDEQDRAAIHVSRQEQSEELKLKLQENKWLESRMLCV</sequence>
<proteinExistence type="predicted"/>